<organism evidence="6 7">
    <name type="scientific">Boletus edulis BED1</name>
    <dbReference type="NCBI Taxonomy" id="1328754"/>
    <lineage>
        <taxon>Eukaryota</taxon>
        <taxon>Fungi</taxon>
        <taxon>Dikarya</taxon>
        <taxon>Basidiomycota</taxon>
        <taxon>Agaricomycotina</taxon>
        <taxon>Agaricomycetes</taxon>
        <taxon>Agaricomycetidae</taxon>
        <taxon>Boletales</taxon>
        <taxon>Boletineae</taxon>
        <taxon>Boletaceae</taxon>
        <taxon>Boletoideae</taxon>
        <taxon>Boletus</taxon>
    </lineage>
</organism>
<sequence>WVKLVSSDGYAFIIRRSVAMMSGTLKNMLNFDSSFKEALANTCPISERAPVVEKVCEYMSFKAHYEGPGSKEDVPINEFTERILPEIALELYVSFD</sequence>
<dbReference type="Pfam" id="PF03931">
    <property type="entry name" value="Skp1_POZ"/>
    <property type="match status" value="1"/>
</dbReference>
<dbReference type="FunFam" id="3.30.710.10:FF:000035">
    <property type="entry name" value="Elongin C transcription elongation factor"/>
    <property type="match status" value="1"/>
</dbReference>
<comment type="subcellular location">
    <subcellularLocation>
        <location evidence="1">Nucleus</location>
    </subcellularLocation>
</comment>
<dbReference type="AlphaFoldDB" id="A0AAD4BJ73"/>
<feature type="domain" description="SKP1 component POZ" evidence="5">
    <location>
        <begin position="2"/>
        <end position="61"/>
    </location>
</feature>
<dbReference type="SUPFAM" id="SSF54695">
    <property type="entry name" value="POZ domain"/>
    <property type="match status" value="1"/>
</dbReference>
<dbReference type="InterPro" id="IPR039948">
    <property type="entry name" value="ELC1"/>
</dbReference>
<proteinExistence type="inferred from homology"/>
<dbReference type="InterPro" id="IPR011333">
    <property type="entry name" value="SKP1/BTB/POZ_sf"/>
</dbReference>
<keyword evidence="7" id="KW-1185">Reference proteome</keyword>
<dbReference type="PANTHER" id="PTHR20648">
    <property type="entry name" value="ELONGIN-C"/>
    <property type="match status" value="1"/>
</dbReference>
<dbReference type="EMBL" id="WHUW01000048">
    <property type="protein sequence ID" value="KAF8431587.1"/>
    <property type="molecule type" value="Genomic_DNA"/>
</dbReference>
<evidence type="ECO:0000313" key="7">
    <source>
        <dbReference type="Proteomes" id="UP001194468"/>
    </source>
</evidence>
<comment type="similarity">
    <text evidence="2">Belongs to the SKP1 family.</text>
</comment>
<name>A0AAD4BJ73_BOLED</name>
<reference evidence="6" key="2">
    <citation type="journal article" date="2020" name="Nat. Commun.">
        <title>Large-scale genome sequencing of mycorrhizal fungi provides insights into the early evolution of symbiotic traits.</title>
        <authorList>
            <person name="Miyauchi S."/>
            <person name="Kiss E."/>
            <person name="Kuo A."/>
            <person name="Drula E."/>
            <person name="Kohler A."/>
            <person name="Sanchez-Garcia M."/>
            <person name="Morin E."/>
            <person name="Andreopoulos B."/>
            <person name="Barry K.W."/>
            <person name="Bonito G."/>
            <person name="Buee M."/>
            <person name="Carver A."/>
            <person name="Chen C."/>
            <person name="Cichocki N."/>
            <person name="Clum A."/>
            <person name="Culley D."/>
            <person name="Crous P.W."/>
            <person name="Fauchery L."/>
            <person name="Girlanda M."/>
            <person name="Hayes R.D."/>
            <person name="Keri Z."/>
            <person name="LaButti K."/>
            <person name="Lipzen A."/>
            <person name="Lombard V."/>
            <person name="Magnuson J."/>
            <person name="Maillard F."/>
            <person name="Murat C."/>
            <person name="Nolan M."/>
            <person name="Ohm R.A."/>
            <person name="Pangilinan J."/>
            <person name="Pereira M.F."/>
            <person name="Perotto S."/>
            <person name="Peter M."/>
            <person name="Pfister S."/>
            <person name="Riley R."/>
            <person name="Sitrit Y."/>
            <person name="Stielow J.B."/>
            <person name="Szollosi G."/>
            <person name="Zifcakova L."/>
            <person name="Stursova M."/>
            <person name="Spatafora J.W."/>
            <person name="Tedersoo L."/>
            <person name="Vaario L.M."/>
            <person name="Yamada A."/>
            <person name="Yan M."/>
            <person name="Wang P."/>
            <person name="Xu J."/>
            <person name="Bruns T."/>
            <person name="Baldrian P."/>
            <person name="Vilgalys R."/>
            <person name="Dunand C."/>
            <person name="Henrissat B."/>
            <person name="Grigoriev I.V."/>
            <person name="Hibbett D."/>
            <person name="Nagy L.G."/>
            <person name="Martin F.M."/>
        </authorList>
    </citation>
    <scope>NUCLEOTIDE SEQUENCE</scope>
    <source>
        <strain evidence="6">BED1</strain>
    </source>
</reference>
<dbReference type="GO" id="GO:0006511">
    <property type="term" value="P:ubiquitin-dependent protein catabolic process"/>
    <property type="evidence" value="ECO:0007669"/>
    <property type="project" value="InterPro"/>
</dbReference>
<dbReference type="InterPro" id="IPR016073">
    <property type="entry name" value="Skp1_comp_POZ"/>
</dbReference>
<keyword evidence="4" id="KW-0539">Nucleus</keyword>
<evidence type="ECO:0000313" key="6">
    <source>
        <dbReference type="EMBL" id="KAF8431587.1"/>
    </source>
</evidence>
<feature type="non-terminal residue" evidence="6">
    <location>
        <position position="96"/>
    </location>
</feature>
<dbReference type="Gene3D" id="3.30.710.10">
    <property type="entry name" value="Potassium Channel Kv1.1, Chain A"/>
    <property type="match status" value="1"/>
</dbReference>
<dbReference type="Proteomes" id="UP001194468">
    <property type="component" value="Unassembled WGS sequence"/>
</dbReference>
<evidence type="ECO:0000256" key="2">
    <source>
        <dbReference type="ARBA" id="ARBA00009993"/>
    </source>
</evidence>
<reference evidence="6" key="1">
    <citation type="submission" date="2019-10" db="EMBL/GenBank/DDBJ databases">
        <authorList>
            <consortium name="DOE Joint Genome Institute"/>
            <person name="Kuo A."/>
            <person name="Miyauchi S."/>
            <person name="Kiss E."/>
            <person name="Drula E."/>
            <person name="Kohler A."/>
            <person name="Sanchez-Garcia M."/>
            <person name="Andreopoulos B."/>
            <person name="Barry K.W."/>
            <person name="Bonito G."/>
            <person name="Buee M."/>
            <person name="Carver A."/>
            <person name="Chen C."/>
            <person name="Cichocki N."/>
            <person name="Clum A."/>
            <person name="Culley D."/>
            <person name="Crous P.W."/>
            <person name="Fauchery L."/>
            <person name="Girlanda M."/>
            <person name="Hayes R."/>
            <person name="Keri Z."/>
            <person name="LaButti K."/>
            <person name="Lipzen A."/>
            <person name="Lombard V."/>
            <person name="Magnuson J."/>
            <person name="Maillard F."/>
            <person name="Morin E."/>
            <person name="Murat C."/>
            <person name="Nolan M."/>
            <person name="Ohm R."/>
            <person name="Pangilinan J."/>
            <person name="Pereira M."/>
            <person name="Perotto S."/>
            <person name="Peter M."/>
            <person name="Riley R."/>
            <person name="Sitrit Y."/>
            <person name="Stielow B."/>
            <person name="Szollosi G."/>
            <person name="Zifcakova L."/>
            <person name="Stursova M."/>
            <person name="Spatafora J.W."/>
            <person name="Tedersoo L."/>
            <person name="Vaario L.-M."/>
            <person name="Yamada A."/>
            <person name="Yan M."/>
            <person name="Wang P."/>
            <person name="Xu J."/>
            <person name="Bruns T."/>
            <person name="Baldrian P."/>
            <person name="Vilgalys R."/>
            <person name="Henrissat B."/>
            <person name="Grigoriev I.V."/>
            <person name="Hibbett D."/>
            <person name="Nagy L.G."/>
            <person name="Martin F.M."/>
        </authorList>
    </citation>
    <scope>NUCLEOTIDE SEQUENCE</scope>
    <source>
        <strain evidence="6">BED1</strain>
    </source>
</reference>
<evidence type="ECO:0000256" key="3">
    <source>
        <dbReference type="ARBA" id="ARBA00021347"/>
    </source>
</evidence>
<evidence type="ECO:0000256" key="4">
    <source>
        <dbReference type="ARBA" id="ARBA00023242"/>
    </source>
</evidence>
<protein>
    <recommendedName>
        <fullName evidence="3">Elongin-C</fullName>
    </recommendedName>
</protein>
<dbReference type="GO" id="GO:0005634">
    <property type="term" value="C:nucleus"/>
    <property type="evidence" value="ECO:0007669"/>
    <property type="project" value="UniProtKB-SubCell"/>
</dbReference>
<comment type="caution">
    <text evidence="6">The sequence shown here is derived from an EMBL/GenBank/DDBJ whole genome shotgun (WGS) entry which is preliminary data.</text>
</comment>
<evidence type="ECO:0000259" key="5">
    <source>
        <dbReference type="Pfam" id="PF03931"/>
    </source>
</evidence>
<feature type="non-terminal residue" evidence="6">
    <location>
        <position position="1"/>
    </location>
</feature>
<dbReference type="SMART" id="SM00512">
    <property type="entry name" value="Skp1"/>
    <property type="match status" value="1"/>
</dbReference>
<accession>A0AAD4BJ73</accession>
<evidence type="ECO:0000256" key="1">
    <source>
        <dbReference type="ARBA" id="ARBA00004123"/>
    </source>
</evidence>
<dbReference type="InterPro" id="IPR001232">
    <property type="entry name" value="SKP1-like"/>
</dbReference>
<gene>
    <name evidence="6" type="ORF">L210DRAFT_3343671</name>
</gene>